<reference evidence="6" key="1">
    <citation type="submission" date="2022-09" db="EMBL/GenBank/DDBJ databases">
        <authorList>
            <person name="Yuan C."/>
            <person name="Ke Z."/>
        </authorList>
    </citation>
    <scope>NUCLEOTIDE SEQUENCE</scope>
    <source>
        <strain evidence="6">LB-8</strain>
    </source>
</reference>
<dbReference type="InterPro" id="IPR008979">
    <property type="entry name" value="Galactose-bd-like_sf"/>
</dbReference>
<dbReference type="InterPro" id="IPR051913">
    <property type="entry name" value="GH2_Domain-Containing"/>
</dbReference>
<dbReference type="Gene3D" id="2.60.120.260">
    <property type="entry name" value="Galactose-binding domain-like"/>
    <property type="match status" value="2"/>
</dbReference>
<proteinExistence type="inferred from homology"/>
<dbReference type="Pfam" id="PF00703">
    <property type="entry name" value="Glyco_hydro_2"/>
    <property type="match status" value="1"/>
</dbReference>
<evidence type="ECO:0000259" key="5">
    <source>
        <dbReference type="PROSITE" id="PS50022"/>
    </source>
</evidence>
<dbReference type="InterPro" id="IPR023230">
    <property type="entry name" value="Glyco_hydro_2_CS"/>
</dbReference>
<dbReference type="Pfam" id="PF02836">
    <property type="entry name" value="Glyco_hydro_2_C"/>
    <property type="match status" value="1"/>
</dbReference>
<dbReference type="SUPFAM" id="SSF51445">
    <property type="entry name" value="(Trans)glycosidases"/>
    <property type="match status" value="1"/>
</dbReference>
<dbReference type="PROSITE" id="PS00719">
    <property type="entry name" value="GLYCOSYL_HYDROL_F2_1"/>
    <property type="match status" value="1"/>
</dbReference>
<dbReference type="InterPro" id="IPR006103">
    <property type="entry name" value="Glyco_hydro_2_cat"/>
</dbReference>
<dbReference type="Gene3D" id="2.60.40.10">
    <property type="entry name" value="Immunoglobulins"/>
    <property type="match status" value="3"/>
</dbReference>
<dbReference type="InterPro" id="IPR006104">
    <property type="entry name" value="Glyco_hydro_2_N"/>
</dbReference>
<dbReference type="PROSITE" id="PS50022">
    <property type="entry name" value="FA58C_3"/>
    <property type="match status" value="1"/>
</dbReference>
<dbReference type="AlphaFoldDB" id="A0A9X3B8F8"/>
<evidence type="ECO:0000256" key="3">
    <source>
        <dbReference type="ARBA" id="ARBA00023295"/>
    </source>
</evidence>
<dbReference type="InterPro" id="IPR000421">
    <property type="entry name" value="FA58C"/>
</dbReference>
<dbReference type="SUPFAM" id="SSF49303">
    <property type="entry name" value="beta-Galactosidase/glucuronidase domain"/>
    <property type="match status" value="1"/>
</dbReference>
<evidence type="ECO:0000256" key="4">
    <source>
        <dbReference type="RuleBase" id="RU361154"/>
    </source>
</evidence>
<dbReference type="Pfam" id="PF02837">
    <property type="entry name" value="Glyco_hydro_2_N"/>
    <property type="match status" value="1"/>
</dbReference>
<sequence>MNIFRVIIFLVFFVQTIQCSFGQNQRDFPSNSSNESFHGIFNLNTNWAFFRGDVKGAEAIDFNDKDWGAVSIPHTLQLEKKHNGGNHIYQGIGWYRRYFRMDNSYRNKRLTLKFDGVQMNCDVFLNGEKLTAHYGGYLGFVVDITGKVRFDGNNVLAVRVSNMDDPMTPPGKAQSRLDFNYYGGIYRDVSLMATNKLYISDPLDANKVAGGGVFVTYPKVSKEKAEIIIKTHIVNQTRDTTPVTLITSIRDKEGNEVARSAIKDLLSDEKEFVQQLEVLKPQLWHPDHPYLYHVLSKVYKGAESSDSKVTRIGIRTISFKSPTGKADGFYINGERLYLRGANRHQSFQNIGDAAANSMQLRDALQIKKGGFNAVRAAHYPQSPAFLDACDEIGLLVIECQPGWQFFNKDSVFIKRTYQQVREMIRRDRNRPSVFLWETSLNESPTPDYWAKEVVRVAHEEMPNDQMFTSDDFFAKGRKYYDVSYKVINEDGSDPMPGMPSLTREWGDTWIADPKRENSLRASRIYTAKGLLAQCLLRQNALNGTMLEAEGGYWDHAKLDANERIGGYFLWSFNDYTRGSDSITAFSGVVDIDRYEKFGYYQLQAMQDARNPVYGPMVFIAGYNSRPDLDSNIVVFSNCDKVRLYRNNRLLGEMTREENAGTAAFIAAKGGSPYYSFKTGRYLAGELKAEGIMDGKVVKRHVVKTPGKADHLEIEIADWGIKPVADGSDMVPVYIKVCDQNGAVITNTKPLQSFKIDLNVSGNGTLIGGNAPGIRVASQQTEGGIGYGLIRTANQPGNIVITATSPGLKAAKAMIKTLPYKGKYLLDGVHVKWKNDKEKVFVASKDNQSEKLLPVIKLAPDMIKVRSNVNSDEGLERLIDNNSSTVWTSERNNLPALITIDFGKSYSLMGSRIIWGKDSDWYTYSTDVSSDGMNWKNVIGEKKVSGQEYEPVFFNHENVRYVRITISDVQPERSKAAIKDLEFYGTMQ</sequence>
<dbReference type="Pfam" id="PF16355">
    <property type="entry name" value="DUF4982"/>
    <property type="match status" value="1"/>
</dbReference>
<dbReference type="RefSeq" id="WP_279297166.1">
    <property type="nucleotide sequence ID" value="NZ_JAOTIF010000007.1"/>
</dbReference>
<accession>A0A9X3B8F8</accession>
<name>A0A9X3B8F8_9BACT</name>
<dbReference type="InterPro" id="IPR036156">
    <property type="entry name" value="Beta-gal/glucu_dom_sf"/>
</dbReference>
<gene>
    <name evidence="6" type="ORF">OCK74_11410</name>
</gene>
<keyword evidence="7" id="KW-1185">Reference proteome</keyword>
<reference evidence="6" key="2">
    <citation type="submission" date="2023-04" db="EMBL/GenBank/DDBJ databases">
        <title>Paracnuella aquatica gen. nov., sp. nov., a member of the family Chitinophagaceae isolated from a hot spring.</title>
        <authorList>
            <person name="Wang C."/>
        </authorList>
    </citation>
    <scope>NUCLEOTIDE SEQUENCE</scope>
    <source>
        <strain evidence="6">LB-8</strain>
    </source>
</reference>
<keyword evidence="2 4" id="KW-0378">Hydrolase</keyword>
<dbReference type="PRINTS" id="PR00132">
    <property type="entry name" value="GLHYDRLASE2"/>
</dbReference>
<evidence type="ECO:0000256" key="2">
    <source>
        <dbReference type="ARBA" id="ARBA00022801"/>
    </source>
</evidence>
<evidence type="ECO:0000313" key="7">
    <source>
        <dbReference type="Proteomes" id="UP001155483"/>
    </source>
</evidence>
<dbReference type="GO" id="GO:0004553">
    <property type="term" value="F:hydrolase activity, hydrolyzing O-glycosyl compounds"/>
    <property type="evidence" value="ECO:0007669"/>
    <property type="project" value="InterPro"/>
</dbReference>
<dbReference type="Proteomes" id="UP001155483">
    <property type="component" value="Unassembled WGS sequence"/>
</dbReference>
<dbReference type="InterPro" id="IPR017853">
    <property type="entry name" value="GH"/>
</dbReference>
<protein>
    <submittedName>
        <fullName evidence="6">Discoidin domain-containing protein</fullName>
    </submittedName>
</protein>
<dbReference type="PANTHER" id="PTHR42732">
    <property type="entry name" value="BETA-GALACTOSIDASE"/>
    <property type="match status" value="1"/>
</dbReference>
<dbReference type="Pfam" id="PF18565">
    <property type="entry name" value="Glyco_hydro2_C5"/>
    <property type="match status" value="1"/>
</dbReference>
<evidence type="ECO:0000256" key="1">
    <source>
        <dbReference type="ARBA" id="ARBA00007401"/>
    </source>
</evidence>
<dbReference type="InterPro" id="IPR013783">
    <property type="entry name" value="Ig-like_fold"/>
</dbReference>
<evidence type="ECO:0000313" key="6">
    <source>
        <dbReference type="EMBL" id="MCU7549726.1"/>
    </source>
</evidence>
<dbReference type="Pfam" id="PF00754">
    <property type="entry name" value="F5_F8_type_C"/>
    <property type="match status" value="1"/>
</dbReference>
<keyword evidence="3 4" id="KW-0326">Glycosidase</keyword>
<dbReference type="Gene3D" id="3.20.20.80">
    <property type="entry name" value="Glycosidases"/>
    <property type="match status" value="1"/>
</dbReference>
<comment type="caution">
    <text evidence="6">The sequence shown here is derived from an EMBL/GenBank/DDBJ whole genome shotgun (WGS) entry which is preliminary data.</text>
</comment>
<dbReference type="EMBL" id="JAOTIF010000007">
    <property type="protein sequence ID" value="MCU7549726.1"/>
    <property type="molecule type" value="Genomic_DNA"/>
</dbReference>
<dbReference type="PANTHER" id="PTHR42732:SF1">
    <property type="entry name" value="BETA-MANNOSIDASE"/>
    <property type="match status" value="1"/>
</dbReference>
<dbReference type="InterPro" id="IPR040605">
    <property type="entry name" value="Glyco_hydro2_dom5"/>
</dbReference>
<dbReference type="InterPro" id="IPR006101">
    <property type="entry name" value="Glyco_hydro_2"/>
</dbReference>
<organism evidence="6 7">
    <name type="scientific">Paraflavisolibacter caeni</name>
    <dbReference type="NCBI Taxonomy" id="2982496"/>
    <lineage>
        <taxon>Bacteria</taxon>
        <taxon>Pseudomonadati</taxon>
        <taxon>Bacteroidota</taxon>
        <taxon>Chitinophagia</taxon>
        <taxon>Chitinophagales</taxon>
        <taxon>Chitinophagaceae</taxon>
        <taxon>Paraflavisolibacter</taxon>
    </lineage>
</organism>
<comment type="similarity">
    <text evidence="1 4">Belongs to the glycosyl hydrolase 2 family.</text>
</comment>
<dbReference type="SUPFAM" id="SSF49785">
    <property type="entry name" value="Galactose-binding domain-like"/>
    <property type="match status" value="2"/>
</dbReference>
<feature type="domain" description="F5/8 type C" evidence="5">
    <location>
        <begin position="850"/>
        <end position="985"/>
    </location>
</feature>
<dbReference type="GO" id="GO:0005975">
    <property type="term" value="P:carbohydrate metabolic process"/>
    <property type="evidence" value="ECO:0007669"/>
    <property type="project" value="InterPro"/>
</dbReference>
<dbReference type="InterPro" id="IPR006102">
    <property type="entry name" value="Ig-like_GH2"/>
</dbReference>
<dbReference type="InterPro" id="IPR032311">
    <property type="entry name" value="DUF4982"/>
</dbReference>